<dbReference type="InterPro" id="IPR037446">
    <property type="entry name" value="His_Pase_VIP1"/>
</dbReference>
<dbReference type="OMA" id="IQERWCC"/>
<comment type="similarity">
    <text evidence="2 10">Belongs to the histidine acid phosphatase family. VIP1 subfamily.</text>
</comment>
<evidence type="ECO:0000313" key="14">
    <source>
        <dbReference type="Proteomes" id="UP000030746"/>
    </source>
</evidence>
<keyword evidence="7 10" id="KW-0067">ATP-binding</keyword>
<dbReference type="Proteomes" id="UP000030746">
    <property type="component" value="Unassembled WGS sequence"/>
</dbReference>
<dbReference type="Pfam" id="PF18086">
    <property type="entry name" value="PPIP5K2_N"/>
    <property type="match status" value="1"/>
</dbReference>
<feature type="domain" description="VIP1 N-terminal" evidence="12">
    <location>
        <begin position="4"/>
        <end position="94"/>
    </location>
</feature>
<evidence type="ECO:0000256" key="10">
    <source>
        <dbReference type="RuleBase" id="RU365032"/>
    </source>
</evidence>
<dbReference type="CDD" id="cd07061">
    <property type="entry name" value="HP_HAP_like"/>
    <property type="match status" value="1"/>
</dbReference>
<evidence type="ECO:0000256" key="4">
    <source>
        <dbReference type="ARBA" id="ARBA00022679"/>
    </source>
</evidence>
<dbReference type="AlphaFoldDB" id="V3ZZB4"/>
<dbReference type="SUPFAM" id="SSF53254">
    <property type="entry name" value="Phosphoglycerate mutase-like"/>
    <property type="match status" value="1"/>
</dbReference>
<dbReference type="GO" id="GO:0005524">
    <property type="term" value="F:ATP binding"/>
    <property type="evidence" value="ECO:0007669"/>
    <property type="project" value="UniProtKB-KW"/>
</dbReference>
<reference evidence="13 14" key="1">
    <citation type="journal article" date="2013" name="Nature">
        <title>Insights into bilaterian evolution from three spiralian genomes.</title>
        <authorList>
            <person name="Simakov O."/>
            <person name="Marletaz F."/>
            <person name="Cho S.J."/>
            <person name="Edsinger-Gonzales E."/>
            <person name="Havlak P."/>
            <person name="Hellsten U."/>
            <person name="Kuo D.H."/>
            <person name="Larsson T."/>
            <person name="Lv J."/>
            <person name="Arendt D."/>
            <person name="Savage R."/>
            <person name="Osoegawa K."/>
            <person name="de Jong P."/>
            <person name="Grimwood J."/>
            <person name="Chapman J.A."/>
            <person name="Shapiro H."/>
            <person name="Aerts A."/>
            <person name="Otillar R.P."/>
            <person name="Terry A.Y."/>
            <person name="Boore J.L."/>
            <person name="Grigoriev I.V."/>
            <person name="Lindberg D.R."/>
            <person name="Seaver E.C."/>
            <person name="Weisblat D.A."/>
            <person name="Putnam N.H."/>
            <person name="Rokhsar D.S."/>
        </authorList>
    </citation>
    <scope>NUCLEOTIDE SEQUENCE [LARGE SCALE GENOMIC DNA]</scope>
</reference>
<accession>V3ZZB4</accession>
<comment type="catalytic activity">
    <reaction evidence="9">
        <text>1D-myo-inositol hexakisphosphate + ATP = 1-diphospho-1D-myo-inositol 2,3,4,5,6-pentakisphosphate + ADP</text>
        <dbReference type="Rhea" id="RHEA:37459"/>
        <dbReference type="ChEBI" id="CHEBI:30616"/>
        <dbReference type="ChEBI" id="CHEBI:58130"/>
        <dbReference type="ChEBI" id="CHEBI:74946"/>
        <dbReference type="ChEBI" id="CHEBI:456216"/>
        <dbReference type="EC" id="2.7.4.24"/>
    </reaction>
    <physiologicalReaction direction="left-to-right" evidence="9">
        <dbReference type="Rhea" id="RHEA:37460"/>
    </physiologicalReaction>
</comment>
<comment type="function">
    <text evidence="10">Bifunctional inositol kinase that acts in concert with the IP6K kinases to synthesize the diphosphate group-containing inositol pyrophosphates diphosphoinositol pentakisphosphate, PP-InsP5, and bis-diphosphoinositol tetrakisphosphate, (PP)2-InsP4. PP-InsP5 and (PP)2-InsP4, also respectively called InsP7 and InsP8, may regulate a variety of cellular processes, including apoptosis, vesicle trafficking, cytoskeletal dynamics, and exocytosis. Phosphorylates inositol hexakisphosphate (InsP6).</text>
</comment>
<feature type="compositionally biased region" description="Basic and acidic residues" evidence="11">
    <location>
        <begin position="879"/>
        <end position="892"/>
    </location>
</feature>
<dbReference type="PROSITE" id="PS00616">
    <property type="entry name" value="HIS_ACID_PHOSPHAT_1"/>
    <property type="match status" value="1"/>
</dbReference>
<dbReference type="STRING" id="225164.V3ZZB4"/>
<evidence type="ECO:0000256" key="2">
    <source>
        <dbReference type="ARBA" id="ARBA00005609"/>
    </source>
</evidence>
<comment type="subcellular location">
    <subcellularLocation>
        <location evidence="1 10">Cytoplasm</location>
        <location evidence="1 10">Cytosol</location>
    </subcellularLocation>
</comment>
<evidence type="ECO:0000256" key="5">
    <source>
        <dbReference type="ARBA" id="ARBA00022741"/>
    </source>
</evidence>
<dbReference type="FunFam" id="3.40.50.11950:FF:000002">
    <property type="entry name" value="Inositol hexakisphosphate and diphosphoinositol-pentakisphosphate kinase"/>
    <property type="match status" value="1"/>
</dbReference>
<evidence type="ECO:0000256" key="1">
    <source>
        <dbReference type="ARBA" id="ARBA00004514"/>
    </source>
</evidence>
<dbReference type="GO" id="GO:0032958">
    <property type="term" value="P:inositol phosphate biosynthetic process"/>
    <property type="evidence" value="ECO:0007669"/>
    <property type="project" value="TreeGrafter"/>
</dbReference>
<dbReference type="GO" id="GO:0006020">
    <property type="term" value="P:inositol metabolic process"/>
    <property type="evidence" value="ECO:0007669"/>
    <property type="project" value="TreeGrafter"/>
</dbReference>
<dbReference type="GeneID" id="20232399"/>
<evidence type="ECO:0000256" key="8">
    <source>
        <dbReference type="ARBA" id="ARBA00033696"/>
    </source>
</evidence>
<keyword evidence="3 10" id="KW-0963">Cytoplasm</keyword>
<dbReference type="InterPro" id="IPR040557">
    <property type="entry name" value="VIP1_N"/>
</dbReference>
<evidence type="ECO:0000256" key="7">
    <source>
        <dbReference type="ARBA" id="ARBA00022840"/>
    </source>
</evidence>
<evidence type="ECO:0000256" key="11">
    <source>
        <dbReference type="SAM" id="MobiDB-lite"/>
    </source>
</evidence>
<dbReference type="InterPro" id="IPR000560">
    <property type="entry name" value="His_Pase_clade-2"/>
</dbReference>
<comment type="catalytic activity">
    <reaction evidence="8">
        <text>5-diphospho-1D-myo-inositol 1,2,3,4,6-pentakisphosphate + ATP + H(+) = 1,5-bis(diphospho)-1D-myo-inositol 2,3,4,6-tetrakisphosphate + ADP</text>
        <dbReference type="Rhea" id="RHEA:10276"/>
        <dbReference type="ChEBI" id="CHEBI:15378"/>
        <dbReference type="ChEBI" id="CHEBI:30616"/>
        <dbReference type="ChEBI" id="CHEBI:58628"/>
        <dbReference type="ChEBI" id="CHEBI:77983"/>
        <dbReference type="ChEBI" id="CHEBI:456216"/>
        <dbReference type="EC" id="2.7.4.24"/>
    </reaction>
    <physiologicalReaction direction="left-to-right" evidence="8">
        <dbReference type="Rhea" id="RHEA:10277"/>
    </physiologicalReaction>
</comment>
<dbReference type="HOGENOM" id="CLU_000914_0_0_1"/>
<keyword evidence="5 10" id="KW-0547">Nucleotide-binding</keyword>
<gene>
    <name evidence="13" type="ORF">LOTGIDRAFT_124736</name>
</gene>
<dbReference type="Gene3D" id="3.30.470.20">
    <property type="entry name" value="ATP-grasp fold, B domain"/>
    <property type="match status" value="1"/>
</dbReference>
<dbReference type="GO" id="GO:0052723">
    <property type="term" value="F:inositol hexakisphosphate 1-kinase activity"/>
    <property type="evidence" value="ECO:0007669"/>
    <property type="project" value="RHEA"/>
</dbReference>
<dbReference type="CTD" id="20232399"/>
<dbReference type="EMBL" id="KB202544">
    <property type="protein sequence ID" value="ESO89767.1"/>
    <property type="molecule type" value="Genomic_DNA"/>
</dbReference>
<dbReference type="PANTHER" id="PTHR12750">
    <property type="entry name" value="DIPHOSPHOINOSITOL PENTAKISPHOSPHATE KINASE"/>
    <property type="match status" value="1"/>
</dbReference>
<dbReference type="InterPro" id="IPR033379">
    <property type="entry name" value="Acid_Pase_AS"/>
</dbReference>
<dbReference type="KEGG" id="lgi:LOTGIDRAFT_124736"/>
<dbReference type="RefSeq" id="XP_009059555.1">
    <property type="nucleotide sequence ID" value="XM_009061307.1"/>
</dbReference>
<evidence type="ECO:0000256" key="3">
    <source>
        <dbReference type="ARBA" id="ARBA00022490"/>
    </source>
</evidence>
<dbReference type="GO" id="GO:0033857">
    <property type="term" value="F:5-diphosphoinositol pentakisphosphate 1-kinase activity"/>
    <property type="evidence" value="ECO:0007669"/>
    <property type="project" value="TreeGrafter"/>
</dbReference>
<evidence type="ECO:0000256" key="6">
    <source>
        <dbReference type="ARBA" id="ARBA00022777"/>
    </source>
</evidence>
<organism evidence="13 14">
    <name type="scientific">Lottia gigantea</name>
    <name type="common">Giant owl limpet</name>
    <dbReference type="NCBI Taxonomy" id="225164"/>
    <lineage>
        <taxon>Eukaryota</taxon>
        <taxon>Metazoa</taxon>
        <taxon>Spiralia</taxon>
        <taxon>Lophotrochozoa</taxon>
        <taxon>Mollusca</taxon>
        <taxon>Gastropoda</taxon>
        <taxon>Patellogastropoda</taxon>
        <taxon>Lottioidea</taxon>
        <taxon>Lottiidae</taxon>
        <taxon>Lottia</taxon>
    </lineage>
</organism>
<dbReference type="SUPFAM" id="SSF56059">
    <property type="entry name" value="Glutathione synthetase ATP-binding domain-like"/>
    <property type="match status" value="1"/>
</dbReference>
<feature type="region of interest" description="Disordered" evidence="11">
    <location>
        <begin position="871"/>
        <end position="892"/>
    </location>
</feature>
<feature type="non-terminal residue" evidence="13">
    <location>
        <position position="1"/>
    </location>
</feature>
<keyword evidence="14" id="KW-1185">Reference proteome</keyword>
<dbReference type="InterPro" id="IPR029033">
    <property type="entry name" value="His_PPase_superfam"/>
</dbReference>
<dbReference type="PANTHER" id="PTHR12750:SF9">
    <property type="entry name" value="INOSITOL HEXAKISPHOSPHATE AND DIPHOSPHOINOSITOL-PENTAKISPHOSPHATE KINASE"/>
    <property type="match status" value="1"/>
</dbReference>
<dbReference type="GO" id="GO:0005829">
    <property type="term" value="C:cytosol"/>
    <property type="evidence" value="ECO:0007669"/>
    <property type="project" value="UniProtKB-SubCell"/>
</dbReference>
<keyword evidence="6 10" id="KW-0418">Kinase</keyword>
<proteinExistence type="inferred from homology"/>
<dbReference type="OrthoDB" id="18042at2759"/>
<keyword evidence="4 10" id="KW-0808">Transferase</keyword>
<sequence length="892" mass="102398">DRKIIVGICAMAKKSRSKPMKEILQRLLQHFERLEILIFDEDVILSEPVEKWPIVDALISFFSHGFPLDKAIQYSNLRKPYVINDLEMQHVLKDRREVYKILQNEGIPHPRYAVLERDLGSSESNFQETDDAIEVNGVLFQKPFVEKPVDAEDHNVYIFFPVQAGGGSTRLFRKVKDRSSIYGPHSRVRKVGSYIYEDFMPTDGTDVKVYTVGQDYAHAEARKSPALDGKVERDQEGKEIRYPVLLSAKEKLIAKKVCMAFKQNVCGFDLLRTGGQSYVCDVNGFSFVKTSGKYYDDSAKILGTMIMREVAPQLQLPWVLGCAPEDLPVVPTASGSMMELRCVVAIVRHGDRTPKQKMKMEVKHKKFFDLFEKYGGMKNGHLKLKKPKQLQEVLDVVRHLLSNNQQQKDPEVEEKKVKFQQLKLVLEMYGHFSGINRKVQIKYQPRGCPKRSSSEEDEMPREPSLLLIVKWGGELTPAGKIQAEELGKAFRTLYPGGQGQFETPGLGFLRLHSTFRHDLKMYASDEGRVQMTAAAFIKGLLALEGELTPIMVQMVKSANTNGLLDSEGLNSKYQAVVKEKLKDIFNQDRDFTDEDYNKLAPTGSTSLINAMKFIKNPREMCEKVYEMVKEITSKIRTLKLELKSRDLKLYHGESWELFIRRWAKLEKDFRLKNGRFDISKIPDIYDCIKYDLQHNNMTLQYEGAEELFMCCKALADVIIPQEYGLTVDEKLHIAQNFSNPLVRKIRSDFAQCDPAYQEDEFTRLDSRYSKGVSTPERFVRTRLYFTSESHIHSLLNILRYGSLCDAGKDEQWRSAMEYINATSELNYMTQIVFMTFEDPSKDPSSDERYHMELHFSPGAYTCCDTSLTSPRGMGYRPNPKSEKVSNSDNHNL</sequence>
<dbReference type="Pfam" id="PF00328">
    <property type="entry name" value="His_Phos_2"/>
    <property type="match status" value="1"/>
</dbReference>
<dbReference type="EC" id="2.7.4.24" evidence="10"/>
<name>V3ZZB4_LOTGI</name>
<dbReference type="Gene3D" id="3.40.50.11950">
    <property type="match status" value="1"/>
</dbReference>
<dbReference type="FunFam" id="3.30.470.20:FF:000003">
    <property type="entry name" value="Inositol hexakisphosphate and diphosphoinositol-pentakisphosphate kinase"/>
    <property type="match status" value="1"/>
</dbReference>
<evidence type="ECO:0000256" key="9">
    <source>
        <dbReference type="ARBA" id="ARBA00034629"/>
    </source>
</evidence>
<dbReference type="Gene3D" id="3.40.50.1240">
    <property type="entry name" value="Phosphoglycerate mutase-like"/>
    <property type="match status" value="1"/>
</dbReference>
<evidence type="ECO:0000313" key="13">
    <source>
        <dbReference type="EMBL" id="ESO89767.1"/>
    </source>
</evidence>
<protein>
    <recommendedName>
        <fullName evidence="10">Inositol hexakisphosphate and diphosphoinositol-pentakisphosphate kinase</fullName>
        <ecNumber evidence="10">2.7.4.24</ecNumber>
    </recommendedName>
</protein>
<evidence type="ECO:0000259" key="12">
    <source>
        <dbReference type="Pfam" id="PF18086"/>
    </source>
</evidence>